<dbReference type="EMBL" id="FQVB01000012">
    <property type="protein sequence ID" value="SHF18479.1"/>
    <property type="molecule type" value="Genomic_DNA"/>
</dbReference>
<dbReference type="PANTHER" id="PTHR33931">
    <property type="entry name" value="HOLIN-LIKE PROTEIN CIDA-RELATED"/>
    <property type="match status" value="1"/>
</dbReference>
<keyword evidence="5 6" id="KW-0472">Membrane</keyword>
<feature type="transmembrane region" description="Helical" evidence="6">
    <location>
        <begin position="82"/>
        <end position="104"/>
    </location>
</feature>
<dbReference type="STRING" id="1121391.SAMN02745206_01491"/>
<keyword evidence="4 6" id="KW-1133">Transmembrane helix</keyword>
<dbReference type="GO" id="GO:0005886">
    <property type="term" value="C:plasma membrane"/>
    <property type="evidence" value="ECO:0007669"/>
    <property type="project" value="UniProtKB-SubCell"/>
</dbReference>
<keyword evidence="3 6" id="KW-0812">Transmembrane</keyword>
<protein>
    <submittedName>
        <fullName evidence="7">Holin-like protein</fullName>
    </submittedName>
</protein>
<evidence type="ECO:0000256" key="3">
    <source>
        <dbReference type="ARBA" id="ARBA00022692"/>
    </source>
</evidence>
<evidence type="ECO:0000256" key="6">
    <source>
        <dbReference type="SAM" id="Phobius"/>
    </source>
</evidence>
<feature type="transmembrane region" description="Helical" evidence="6">
    <location>
        <begin position="29"/>
        <end position="45"/>
    </location>
</feature>
<keyword evidence="8" id="KW-1185">Reference proteome</keyword>
<feature type="transmembrane region" description="Helical" evidence="6">
    <location>
        <begin position="57"/>
        <end position="76"/>
    </location>
</feature>
<accession>A0A1M4ZKA9</accession>
<evidence type="ECO:0000256" key="5">
    <source>
        <dbReference type="ARBA" id="ARBA00023136"/>
    </source>
</evidence>
<dbReference type="RefSeq" id="WP_073038364.1">
    <property type="nucleotide sequence ID" value="NZ_FQVB01000012.1"/>
</dbReference>
<dbReference type="Proteomes" id="UP000184076">
    <property type="component" value="Unassembled WGS sequence"/>
</dbReference>
<evidence type="ECO:0000256" key="4">
    <source>
        <dbReference type="ARBA" id="ARBA00022989"/>
    </source>
</evidence>
<dbReference type="InterPro" id="IPR005538">
    <property type="entry name" value="LrgA/CidA"/>
</dbReference>
<dbReference type="Pfam" id="PF03788">
    <property type="entry name" value="LrgA"/>
    <property type="match status" value="1"/>
</dbReference>
<comment type="subcellular location">
    <subcellularLocation>
        <location evidence="1">Cell membrane</location>
        <topology evidence="1">Multi-pass membrane protein</topology>
    </subcellularLocation>
</comment>
<organism evidence="7 8">
    <name type="scientific">Desulfacinum infernum DSM 9756</name>
    <dbReference type="NCBI Taxonomy" id="1121391"/>
    <lineage>
        <taxon>Bacteria</taxon>
        <taxon>Pseudomonadati</taxon>
        <taxon>Thermodesulfobacteriota</taxon>
        <taxon>Syntrophobacteria</taxon>
        <taxon>Syntrophobacterales</taxon>
        <taxon>Syntrophobacteraceae</taxon>
        <taxon>Desulfacinum</taxon>
    </lineage>
</organism>
<evidence type="ECO:0000313" key="7">
    <source>
        <dbReference type="EMBL" id="SHF18479.1"/>
    </source>
</evidence>
<dbReference type="OrthoDB" id="385012at2"/>
<keyword evidence="2" id="KW-1003">Cell membrane</keyword>
<dbReference type="AlphaFoldDB" id="A0A1M4ZKA9"/>
<name>A0A1M4ZKA9_9BACT</name>
<proteinExistence type="predicted"/>
<evidence type="ECO:0000313" key="8">
    <source>
        <dbReference type="Proteomes" id="UP000184076"/>
    </source>
</evidence>
<sequence length="111" mass="12329">MIKSLLIIFTFLTLGDLVSFLLKIPIPGNVIGMMLLTTALSRGWVRLEDVKPAADVLVQNMAFLFVPPGVGLMLYFDLIAKEWIPIVCAYFLSTVAVLVVVGWVTQKMERS</sequence>
<gene>
    <name evidence="7" type="ORF">SAMN02745206_01491</name>
</gene>
<evidence type="ECO:0000256" key="1">
    <source>
        <dbReference type="ARBA" id="ARBA00004651"/>
    </source>
</evidence>
<dbReference type="PANTHER" id="PTHR33931:SF5">
    <property type="entry name" value="UPF0299 MEMBRANE PROTEIN YOHJ"/>
    <property type="match status" value="1"/>
</dbReference>
<reference evidence="8" key="1">
    <citation type="submission" date="2016-11" db="EMBL/GenBank/DDBJ databases">
        <authorList>
            <person name="Varghese N."/>
            <person name="Submissions S."/>
        </authorList>
    </citation>
    <scope>NUCLEOTIDE SEQUENCE [LARGE SCALE GENOMIC DNA]</scope>
    <source>
        <strain evidence="8">DSM 9756</strain>
    </source>
</reference>
<evidence type="ECO:0000256" key="2">
    <source>
        <dbReference type="ARBA" id="ARBA00022475"/>
    </source>
</evidence>